<evidence type="ECO:0000256" key="7">
    <source>
        <dbReference type="PROSITE-ProRule" id="PRU00221"/>
    </source>
</evidence>
<sequence>MRLKGGASLISRPPSFSTDGKLLLVCTGSSVSIFSVATGLQVSELEGHTGLVTSINVVEYTEAAKSLINHVWTSSLDGTARFWNFTTGALIKTVNVGKPIHSMVIPRHCKSGSKAAYKHDIGLLLVEHKRDTCECQEDEKVSKDSKGGNGHLEIEPGFRVILHNLTSQKPLDGHLVQVSSPHLLICSQLGGLVGLVDNRKIWVWRVSRKGIQSVESFQQVILHHTKTLQALAFDPTETLVAGSDSSGRVLIWKNVGESAYVSPLKDKGKHTKKNSKNGVDLDLNRGVRGDDDAAALSSYHWHSDQVNFLMFSLDGAYLFSGGEEAVFVMWQLETGEKRFLPRLGSSILHFAGSSDASIVSVACADNSIKLINLGTMAVQKSIQGIKPPVSLPKKMKKLDAKAVAFQPGTGNLVLPAKDMSLQFYAIVHDQQSGEVQVTPHNYVSGKERETSSVDGEQTNILPVFITHVVFSRDGSSMATAECCQGEENIGRGSCLKFWRRDLTQSNFILSTRIEDPHNLEISSLVFHPNLNLAVSCCSLGEFKVWTYDEGRQKAASPSSWRCRSVGSYRQKQMLSADFSTDGTLLSISAEELITLWNPFSNGLIHVLGRSSMNAIKFLRFVPSTHYLVVASGGTPPELTVWNLETLSILWSYRIAVEALSVDPRGSHFSILGEADELSEGKGSHRGSQALLTVFDANSPAPLVTWSVRDVEESCMLWLPSSDVNDEGSINDKKQDSDQSYLVLLSRQREYTVFDPLTQKDALEPASKKSFDRVENKGLSTFAKVYGKAVHALPRPERAFLESGGAQPQGKFLNCPSHLISLKSIGFSYIESLLERKTGVAQ</sequence>
<dbReference type="InterPro" id="IPR057644">
    <property type="entry name" value="Beta-prop_WDR75_2nd"/>
</dbReference>
<dbReference type="InterPro" id="IPR015943">
    <property type="entry name" value="WD40/YVTN_repeat-like_dom_sf"/>
</dbReference>
<dbReference type="SMART" id="SM00320">
    <property type="entry name" value="WD40"/>
    <property type="match status" value="7"/>
</dbReference>
<reference evidence="9" key="1">
    <citation type="submission" date="2021-01" db="EMBL/GenBank/DDBJ databases">
        <title>Adiantum capillus-veneris genome.</title>
        <authorList>
            <person name="Fang Y."/>
            <person name="Liao Q."/>
        </authorList>
    </citation>
    <scope>NUCLEOTIDE SEQUENCE</scope>
    <source>
        <strain evidence="9">H3</strain>
        <tissue evidence="9">Leaf</tissue>
    </source>
</reference>
<keyword evidence="5" id="KW-0677">Repeat</keyword>
<dbReference type="SUPFAM" id="SSF50998">
    <property type="entry name" value="Quinoprotein alcohol dehydrogenase-like"/>
    <property type="match status" value="1"/>
</dbReference>
<gene>
    <name evidence="9" type="ORF">GOP47_0012792</name>
</gene>
<evidence type="ECO:0000313" key="10">
    <source>
        <dbReference type="Proteomes" id="UP000886520"/>
    </source>
</evidence>
<evidence type="ECO:0000313" key="9">
    <source>
        <dbReference type="EMBL" id="KAI5072686.1"/>
    </source>
</evidence>
<dbReference type="PANTHER" id="PTHR45176:SF1">
    <property type="entry name" value="TRANSDUCIN FAMILY PROTEIN _ WD-40 REPEAT FAMILY PROTEIN-RELATED"/>
    <property type="match status" value="1"/>
</dbReference>
<dbReference type="Pfam" id="PF23769">
    <property type="entry name" value="Beta-prop_WDR75_2nd"/>
    <property type="match status" value="1"/>
</dbReference>
<keyword evidence="4 7" id="KW-0853">WD repeat</keyword>
<dbReference type="PROSITE" id="PS50082">
    <property type="entry name" value="WD_REPEATS_2"/>
    <property type="match status" value="2"/>
</dbReference>
<accession>A0A9D4ZH54</accession>
<protein>
    <recommendedName>
        <fullName evidence="8">WD repeat-containing protein 75 second beta-propeller domain-containing protein</fullName>
    </recommendedName>
</protein>
<evidence type="ECO:0000256" key="1">
    <source>
        <dbReference type="ARBA" id="ARBA00004604"/>
    </source>
</evidence>
<dbReference type="Pfam" id="PF23869">
    <property type="entry name" value="Beta-prop_WDR75_1st"/>
    <property type="match status" value="2"/>
</dbReference>
<organism evidence="9 10">
    <name type="scientific">Adiantum capillus-veneris</name>
    <name type="common">Maidenhair fern</name>
    <dbReference type="NCBI Taxonomy" id="13818"/>
    <lineage>
        <taxon>Eukaryota</taxon>
        <taxon>Viridiplantae</taxon>
        <taxon>Streptophyta</taxon>
        <taxon>Embryophyta</taxon>
        <taxon>Tracheophyta</taxon>
        <taxon>Polypodiopsida</taxon>
        <taxon>Polypodiidae</taxon>
        <taxon>Polypodiales</taxon>
        <taxon>Pteridineae</taxon>
        <taxon>Pteridaceae</taxon>
        <taxon>Vittarioideae</taxon>
        <taxon>Adiantum</taxon>
    </lineage>
</organism>
<dbReference type="InterPro" id="IPR036322">
    <property type="entry name" value="WD40_repeat_dom_sf"/>
</dbReference>
<keyword evidence="2" id="KW-0690">Ribosome biogenesis</keyword>
<evidence type="ECO:0000256" key="6">
    <source>
        <dbReference type="ARBA" id="ARBA00023242"/>
    </source>
</evidence>
<dbReference type="Gene3D" id="2.130.10.10">
    <property type="entry name" value="YVTN repeat-like/Quinoprotein amine dehydrogenase"/>
    <property type="match status" value="3"/>
</dbReference>
<evidence type="ECO:0000256" key="2">
    <source>
        <dbReference type="ARBA" id="ARBA00022517"/>
    </source>
</evidence>
<dbReference type="OrthoDB" id="4096at2759"/>
<keyword evidence="6" id="KW-0539">Nucleus</keyword>
<feature type="repeat" description="WD" evidence="7">
    <location>
        <begin position="221"/>
        <end position="253"/>
    </location>
</feature>
<feature type="repeat" description="WD" evidence="7">
    <location>
        <begin position="299"/>
        <end position="340"/>
    </location>
</feature>
<dbReference type="EMBL" id="JABFUD020000012">
    <property type="protein sequence ID" value="KAI5072686.1"/>
    <property type="molecule type" value="Genomic_DNA"/>
</dbReference>
<dbReference type="Pfam" id="PF00400">
    <property type="entry name" value="WD40"/>
    <property type="match status" value="1"/>
</dbReference>
<keyword evidence="3" id="KW-0698">rRNA processing</keyword>
<evidence type="ECO:0000256" key="4">
    <source>
        <dbReference type="ARBA" id="ARBA00022574"/>
    </source>
</evidence>
<dbReference type="PANTHER" id="PTHR45176">
    <property type="entry name" value="TRANSDUCIN FAMILY PROTEIN / WD-40 REPEAT FAMILY PROTEIN-RELATED"/>
    <property type="match status" value="1"/>
</dbReference>
<dbReference type="InterPro" id="IPR001680">
    <property type="entry name" value="WD40_rpt"/>
</dbReference>
<name>A0A9D4ZH54_ADICA</name>
<dbReference type="AlphaFoldDB" id="A0A9D4ZH54"/>
<keyword evidence="10" id="KW-1185">Reference proteome</keyword>
<evidence type="ECO:0000259" key="8">
    <source>
        <dbReference type="Pfam" id="PF23769"/>
    </source>
</evidence>
<dbReference type="Proteomes" id="UP000886520">
    <property type="component" value="Chromosome 12"/>
</dbReference>
<dbReference type="SUPFAM" id="SSF50978">
    <property type="entry name" value="WD40 repeat-like"/>
    <property type="match status" value="1"/>
</dbReference>
<dbReference type="InterPro" id="IPR011047">
    <property type="entry name" value="Quinoprotein_ADH-like_sf"/>
</dbReference>
<evidence type="ECO:0000256" key="3">
    <source>
        <dbReference type="ARBA" id="ARBA00022552"/>
    </source>
</evidence>
<feature type="domain" description="WD repeat-containing protein 75 second beta-propeller" evidence="8">
    <location>
        <begin position="406"/>
        <end position="677"/>
    </location>
</feature>
<comment type="caution">
    <text evidence="9">The sequence shown here is derived from an EMBL/GenBank/DDBJ whole genome shotgun (WGS) entry which is preliminary data.</text>
</comment>
<proteinExistence type="predicted"/>
<evidence type="ECO:0000256" key="5">
    <source>
        <dbReference type="ARBA" id="ARBA00022737"/>
    </source>
</evidence>
<comment type="subcellular location">
    <subcellularLocation>
        <location evidence="1">Nucleus</location>
        <location evidence="1">Nucleolus</location>
    </subcellularLocation>
</comment>